<dbReference type="EMBL" id="BKCJ010258665">
    <property type="protein sequence ID" value="GEZ26414.1"/>
    <property type="molecule type" value="Genomic_DNA"/>
</dbReference>
<dbReference type="PANTHER" id="PTHR33067:SF9">
    <property type="entry name" value="RNA-DIRECTED DNA POLYMERASE"/>
    <property type="match status" value="1"/>
</dbReference>
<evidence type="ECO:0000313" key="1">
    <source>
        <dbReference type="EMBL" id="GEZ26414.1"/>
    </source>
</evidence>
<protein>
    <submittedName>
        <fullName evidence="1">Reverse transcriptase domain-containing protein</fullName>
    </submittedName>
</protein>
<sequence length="260" mass="29172">MVKELVLMNKANQQDFVKAIEETCVTCGGPHPYYECLATENNTFNAYVATGNYNQGGDVKSITTRSGIAYDGPTIPPTPSPLLKVVERETDATKDKLQDTSSESTAHVQPLVFHVLIPEPNKLSLPDLTSTRKTLELATRSYAYPAGIAEDVFVQVGKFTFPVDFVVINYDVDPRVPLILEIEFLLHQDPSTESNIETINLIFEKFTDEPSLDYLPPSGDDDDDLFDLKSDNDEWKKLLYCDCHKDINSEKDKNKDSKIK</sequence>
<comment type="caution">
    <text evidence="1">The sequence shown here is derived from an EMBL/GenBank/DDBJ whole genome shotgun (WGS) entry which is preliminary data.</text>
</comment>
<keyword evidence="1" id="KW-0808">Transferase</keyword>
<accession>A0A699IE64</accession>
<keyword evidence="1" id="KW-0548">Nucleotidyltransferase</keyword>
<gene>
    <name evidence="1" type="ORF">Tci_498387</name>
</gene>
<name>A0A699IE64_TANCI</name>
<dbReference type="PANTHER" id="PTHR33067">
    <property type="entry name" value="RNA-DIRECTED DNA POLYMERASE-RELATED"/>
    <property type="match status" value="1"/>
</dbReference>
<dbReference type="Gene3D" id="2.40.70.10">
    <property type="entry name" value="Acid Proteases"/>
    <property type="match status" value="1"/>
</dbReference>
<reference evidence="1" key="1">
    <citation type="journal article" date="2019" name="Sci. Rep.">
        <title>Draft genome of Tanacetum cinerariifolium, the natural source of mosquito coil.</title>
        <authorList>
            <person name="Yamashiro T."/>
            <person name="Shiraishi A."/>
            <person name="Satake H."/>
            <person name="Nakayama K."/>
        </authorList>
    </citation>
    <scope>NUCLEOTIDE SEQUENCE</scope>
</reference>
<dbReference type="GO" id="GO:0003964">
    <property type="term" value="F:RNA-directed DNA polymerase activity"/>
    <property type="evidence" value="ECO:0007669"/>
    <property type="project" value="UniProtKB-KW"/>
</dbReference>
<keyword evidence="1" id="KW-0695">RNA-directed DNA polymerase</keyword>
<organism evidence="1">
    <name type="scientific">Tanacetum cinerariifolium</name>
    <name type="common">Dalmatian daisy</name>
    <name type="synonym">Chrysanthemum cinerariifolium</name>
    <dbReference type="NCBI Taxonomy" id="118510"/>
    <lineage>
        <taxon>Eukaryota</taxon>
        <taxon>Viridiplantae</taxon>
        <taxon>Streptophyta</taxon>
        <taxon>Embryophyta</taxon>
        <taxon>Tracheophyta</taxon>
        <taxon>Spermatophyta</taxon>
        <taxon>Magnoliopsida</taxon>
        <taxon>eudicotyledons</taxon>
        <taxon>Gunneridae</taxon>
        <taxon>Pentapetalae</taxon>
        <taxon>asterids</taxon>
        <taxon>campanulids</taxon>
        <taxon>Asterales</taxon>
        <taxon>Asteraceae</taxon>
        <taxon>Asteroideae</taxon>
        <taxon>Anthemideae</taxon>
        <taxon>Anthemidinae</taxon>
        <taxon>Tanacetum</taxon>
    </lineage>
</organism>
<proteinExistence type="predicted"/>
<dbReference type="InterPro" id="IPR021109">
    <property type="entry name" value="Peptidase_aspartic_dom_sf"/>
</dbReference>
<dbReference type="AlphaFoldDB" id="A0A699IE64"/>